<organism evidence="1 2">
    <name type="scientific">Thelephora ganbajun</name>
    <name type="common">Ganba fungus</name>
    <dbReference type="NCBI Taxonomy" id="370292"/>
    <lineage>
        <taxon>Eukaryota</taxon>
        <taxon>Fungi</taxon>
        <taxon>Dikarya</taxon>
        <taxon>Basidiomycota</taxon>
        <taxon>Agaricomycotina</taxon>
        <taxon>Agaricomycetes</taxon>
        <taxon>Thelephorales</taxon>
        <taxon>Thelephoraceae</taxon>
        <taxon>Thelephora</taxon>
    </lineage>
</organism>
<reference evidence="1" key="2">
    <citation type="journal article" date="2020" name="Nat. Commun.">
        <title>Large-scale genome sequencing of mycorrhizal fungi provides insights into the early evolution of symbiotic traits.</title>
        <authorList>
            <person name="Miyauchi S."/>
            <person name="Kiss E."/>
            <person name="Kuo A."/>
            <person name="Drula E."/>
            <person name="Kohler A."/>
            <person name="Sanchez-Garcia M."/>
            <person name="Morin E."/>
            <person name="Andreopoulos B."/>
            <person name="Barry K.W."/>
            <person name="Bonito G."/>
            <person name="Buee M."/>
            <person name="Carver A."/>
            <person name="Chen C."/>
            <person name="Cichocki N."/>
            <person name="Clum A."/>
            <person name="Culley D."/>
            <person name="Crous P.W."/>
            <person name="Fauchery L."/>
            <person name="Girlanda M."/>
            <person name="Hayes R.D."/>
            <person name="Keri Z."/>
            <person name="LaButti K."/>
            <person name="Lipzen A."/>
            <person name="Lombard V."/>
            <person name="Magnuson J."/>
            <person name="Maillard F."/>
            <person name="Murat C."/>
            <person name="Nolan M."/>
            <person name="Ohm R.A."/>
            <person name="Pangilinan J."/>
            <person name="Pereira M.F."/>
            <person name="Perotto S."/>
            <person name="Peter M."/>
            <person name="Pfister S."/>
            <person name="Riley R."/>
            <person name="Sitrit Y."/>
            <person name="Stielow J.B."/>
            <person name="Szollosi G."/>
            <person name="Zifcakova L."/>
            <person name="Stursova M."/>
            <person name="Spatafora J.W."/>
            <person name="Tedersoo L."/>
            <person name="Vaario L.M."/>
            <person name="Yamada A."/>
            <person name="Yan M."/>
            <person name="Wang P."/>
            <person name="Xu J."/>
            <person name="Bruns T."/>
            <person name="Baldrian P."/>
            <person name="Vilgalys R."/>
            <person name="Dunand C."/>
            <person name="Henrissat B."/>
            <person name="Grigoriev I.V."/>
            <person name="Hibbett D."/>
            <person name="Nagy L.G."/>
            <person name="Martin F.M."/>
        </authorList>
    </citation>
    <scope>NUCLEOTIDE SEQUENCE</scope>
    <source>
        <strain evidence="1">P2</strain>
    </source>
</reference>
<reference evidence="1" key="1">
    <citation type="submission" date="2019-10" db="EMBL/GenBank/DDBJ databases">
        <authorList>
            <consortium name="DOE Joint Genome Institute"/>
            <person name="Kuo A."/>
            <person name="Miyauchi S."/>
            <person name="Kiss E."/>
            <person name="Drula E."/>
            <person name="Kohler A."/>
            <person name="Sanchez-Garcia M."/>
            <person name="Andreopoulos B."/>
            <person name="Barry K.W."/>
            <person name="Bonito G."/>
            <person name="Buee M."/>
            <person name="Carver A."/>
            <person name="Chen C."/>
            <person name="Cichocki N."/>
            <person name="Clum A."/>
            <person name="Culley D."/>
            <person name="Crous P.W."/>
            <person name="Fauchery L."/>
            <person name="Girlanda M."/>
            <person name="Hayes R."/>
            <person name="Keri Z."/>
            <person name="Labutti K."/>
            <person name="Lipzen A."/>
            <person name="Lombard V."/>
            <person name="Magnuson J."/>
            <person name="Maillard F."/>
            <person name="Morin E."/>
            <person name="Murat C."/>
            <person name="Nolan M."/>
            <person name="Ohm R."/>
            <person name="Pangilinan J."/>
            <person name="Pereira M."/>
            <person name="Perotto S."/>
            <person name="Peter M."/>
            <person name="Riley R."/>
            <person name="Sitrit Y."/>
            <person name="Stielow B."/>
            <person name="Szollosi G."/>
            <person name="Zifcakova L."/>
            <person name="Stursova M."/>
            <person name="Spatafora J.W."/>
            <person name="Tedersoo L."/>
            <person name="Vaario L.-M."/>
            <person name="Yamada A."/>
            <person name="Yan M."/>
            <person name="Wang P."/>
            <person name="Xu J."/>
            <person name="Bruns T."/>
            <person name="Baldrian P."/>
            <person name="Vilgalys R."/>
            <person name="Henrissat B."/>
            <person name="Grigoriev I.V."/>
            <person name="Hibbett D."/>
            <person name="Nagy L.G."/>
            <person name="Martin F.M."/>
        </authorList>
    </citation>
    <scope>NUCLEOTIDE SEQUENCE</scope>
    <source>
        <strain evidence="1">P2</strain>
    </source>
</reference>
<evidence type="ECO:0000313" key="2">
    <source>
        <dbReference type="Proteomes" id="UP000886501"/>
    </source>
</evidence>
<sequence>MIEYLSNLSNQLELQWVGLLALHENICLCNTRSDLVEVPIMTSPSLSPVPPQDREDTKDPEGITVVVSSVPEENMTPIPVLAPGPSSCLCCPHCVQESTTMLQVITQEEEHEIEDCLVNTSIPVGSESNETSDRSCIKPVVELTLGQSATLSPEVRGYCLLSMMRVVMMMLNATVFSHLCSYDFVGGELQLVFPISQEDFDSLMSGEMSAEVHSVTIPEVV</sequence>
<evidence type="ECO:0000313" key="1">
    <source>
        <dbReference type="EMBL" id="KAF9642163.1"/>
    </source>
</evidence>
<dbReference type="EMBL" id="MU118640">
    <property type="protein sequence ID" value="KAF9642163.1"/>
    <property type="molecule type" value="Genomic_DNA"/>
</dbReference>
<keyword evidence="2" id="KW-1185">Reference proteome</keyword>
<protein>
    <submittedName>
        <fullName evidence="1">Uncharacterized protein</fullName>
    </submittedName>
</protein>
<name>A0ACB6YXY2_THEGA</name>
<comment type="caution">
    <text evidence="1">The sequence shown here is derived from an EMBL/GenBank/DDBJ whole genome shotgun (WGS) entry which is preliminary data.</text>
</comment>
<dbReference type="Proteomes" id="UP000886501">
    <property type="component" value="Unassembled WGS sequence"/>
</dbReference>
<accession>A0ACB6YXY2</accession>
<proteinExistence type="predicted"/>
<gene>
    <name evidence="1" type="ORF">BDM02DRAFT_3193780</name>
</gene>